<proteinExistence type="predicted"/>
<accession>A0A4D4MV06</accession>
<feature type="compositionally biased region" description="Low complexity" evidence="1">
    <location>
        <begin position="324"/>
        <end position="333"/>
    </location>
</feature>
<evidence type="ECO:0000256" key="1">
    <source>
        <dbReference type="SAM" id="MobiDB-lite"/>
    </source>
</evidence>
<name>A0A4D4MV06_STRAX</name>
<gene>
    <name evidence="2" type="ORF">SAV31267_054730</name>
</gene>
<feature type="region of interest" description="Disordered" evidence="1">
    <location>
        <begin position="324"/>
        <end position="416"/>
    </location>
</feature>
<sequence>MLAGQAAHDGEAEPGAGEAAEVGALAGHGAFGAAQLHVAHDQAAVLDGDDDTGRHFLDVHVDLGGRRREVRGVVEEFGECVHHALGGVSGDGGLAGGVDAHALVAADAAHRAAQDRLHDDGACPAAARAGAGEHGHGVGEAARLRGAVVEVQQVGEDLLVGVPLLHAAQVGEHPGGEGLHTARHVAGHGDGGRTGAGGVTGALGEAGVLLGEPGDVGGESRDVGGEPVAFAGEVGGELVAFPGEVGGETVAFPGVVRGEFVAFAVELLGTAGAFLVELAGEPGPLLCELVGEADAFAGEVLGQPCAFLDEPVRQPAPLLAEVLGQPGPFLQQPPRVPRHGVQPSARQLRRPHAVGGEGDRRAQQQHGRAAAPGEGARTESGAAKTAPATAIPAATAVTSGKGAMEPRVGRSPGGRGAVMNRVLGRVLGESRHLVLNLPSLYVSW</sequence>
<dbReference type="AlphaFoldDB" id="A0A4D4MV06"/>
<evidence type="ECO:0000313" key="2">
    <source>
        <dbReference type="EMBL" id="GDY75988.1"/>
    </source>
</evidence>
<feature type="compositionally biased region" description="Low complexity" evidence="1">
    <location>
        <begin position="382"/>
        <end position="398"/>
    </location>
</feature>
<reference evidence="2 3" key="1">
    <citation type="submission" date="2019-04" db="EMBL/GenBank/DDBJ databases">
        <title>Draft genome sequences of Streptomyces avermitilis ATCC 31267.</title>
        <authorList>
            <person name="Komaki H."/>
            <person name="Tamura T."/>
            <person name="Hosoyama A."/>
        </authorList>
    </citation>
    <scope>NUCLEOTIDE SEQUENCE [LARGE SCALE GENOMIC DNA]</scope>
    <source>
        <strain evidence="2 3">ATCC 31267</strain>
    </source>
</reference>
<protein>
    <submittedName>
        <fullName evidence="2">Uncharacterized protein</fullName>
    </submittedName>
</protein>
<organism evidence="2 3">
    <name type="scientific">Streptomyces avermitilis</name>
    <dbReference type="NCBI Taxonomy" id="33903"/>
    <lineage>
        <taxon>Bacteria</taxon>
        <taxon>Bacillati</taxon>
        <taxon>Actinomycetota</taxon>
        <taxon>Actinomycetes</taxon>
        <taxon>Kitasatosporales</taxon>
        <taxon>Streptomycetaceae</taxon>
        <taxon>Streptomyces</taxon>
    </lineage>
</organism>
<dbReference type="EMBL" id="BJHY01000001">
    <property type="protein sequence ID" value="GDY75988.1"/>
    <property type="molecule type" value="Genomic_DNA"/>
</dbReference>
<dbReference type="Proteomes" id="UP000299211">
    <property type="component" value="Unassembled WGS sequence"/>
</dbReference>
<comment type="caution">
    <text evidence="2">The sequence shown here is derived from an EMBL/GenBank/DDBJ whole genome shotgun (WGS) entry which is preliminary data.</text>
</comment>
<evidence type="ECO:0000313" key="3">
    <source>
        <dbReference type="Proteomes" id="UP000299211"/>
    </source>
</evidence>